<dbReference type="OrthoDB" id="7042322at2759"/>
<keyword evidence="5" id="KW-1185">Reference proteome</keyword>
<keyword evidence="4" id="KW-0808">Transferase</keyword>
<organism evidence="4 5">
    <name type="scientific">Aspergillus heteromorphus CBS 117.55</name>
    <dbReference type="NCBI Taxonomy" id="1448321"/>
    <lineage>
        <taxon>Eukaryota</taxon>
        <taxon>Fungi</taxon>
        <taxon>Dikarya</taxon>
        <taxon>Ascomycota</taxon>
        <taxon>Pezizomycotina</taxon>
        <taxon>Eurotiomycetes</taxon>
        <taxon>Eurotiomycetidae</taxon>
        <taxon>Eurotiales</taxon>
        <taxon>Aspergillaceae</taxon>
        <taxon>Aspergillus</taxon>
        <taxon>Aspergillus subgen. Circumdati</taxon>
    </lineage>
</organism>
<dbReference type="InterPro" id="IPR050478">
    <property type="entry name" value="Ethylene_sulfur-biosynth"/>
</dbReference>
<dbReference type="InterPro" id="IPR015424">
    <property type="entry name" value="PyrdxlP-dep_Trfase"/>
</dbReference>
<dbReference type="InterPro" id="IPR015422">
    <property type="entry name" value="PyrdxlP-dep_Trfase_small"/>
</dbReference>
<dbReference type="GO" id="GO:0030170">
    <property type="term" value="F:pyridoxal phosphate binding"/>
    <property type="evidence" value="ECO:0007669"/>
    <property type="project" value="InterPro"/>
</dbReference>
<evidence type="ECO:0000259" key="3">
    <source>
        <dbReference type="Pfam" id="PF00155"/>
    </source>
</evidence>
<evidence type="ECO:0000313" key="4">
    <source>
        <dbReference type="EMBL" id="PWY92226.1"/>
    </source>
</evidence>
<dbReference type="InterPro" id="IPR004839">
    <property type="entry name" value="Aminotransferase_I/II_large"/>
</dbReference>
<evidence type="ECO:0000256" key="1">
    <source>
        <dbReference type="ARBA" id="ARBA00007441"/>
    </source>
</evidence>
<gene>
    <name evidence="4" type="ORF">BO70DRAFT_357360</name>
</gene>
<accession>A0A317X0V4</accession>
<evidence type="ECO:0000256" key="2">
    <source>
        <dbReference type="ARBA" id="ARBA00022898"/>
    </source>
</evidence>
<dbReference type="Gene3D" id="3.40.640.10">
    <property type="entry name" value="Type I PLP-dependent aspartate aminotransferase-like (Major domain)"/>
    <property type="match status" value="1"/>
</dbReference>
<dbReference type="Proteomes" id="UP000247233">
    <property type="component" value="Unassembled WGS sequence"/>
</dbReference>
<reference evidence="4 5" key="1">
    <citation type="submission" date="2016-12" db="EMBL/GenBank/DDBJ databases">
        <title>The genomes of Aspergillus section Nigri reveals drivers in fungal speciation.</title>
        <authorList>
            <consortium name="DOE Joint Genome Institute"/>
            <person name="Vesth T.C."/>
            <person name="Nybo J."/>
            <person name="Theobald S."/>
            <person name="Brandl J."/>
            <person name="Frisvad J.C."/>
            <person name="Nielsen K.F."/>
            <person name="Lyhne E.K."/>
            <person name="Kogle M.E."/>
            <person name="Kuo A."/>
            <person name="Riley R."/>
            <person name="Clum A."/>
            <person name="Nolan M."/>
            <person name="Lipzen A."/>
            <person name="Salamov A."/>
            <person name="Henrissat B."/>
            <person name="Wiebenga A."/>
            <person name="De Vries R.P."/>
            <person name="Grigoriev I.V."/>
            <person name="Mortensen U.H."/>
            <person name="Andersen M.R."/>
            <person name="Baker S.E."/>
        </authorList>
    </citation>
    <scope>NUCLEOTIDE SEQUENCE [LARGE SCALE GENOMIC DNA]</scope>
    <source>
        <strain evidence="4 5">CBS 117.55</strain>
    </source>
</reference>
<dbReference type="VEuPathDB" id="FungiDB:BO70DRAFT_357360"/>
<dbReference type="PROSITE" id="PS00105">
    <property type="entry name" value="AA_TRANSFER_CLASS_1"/>
    <property type="match status" value="1"/>
</dbReference>
<dbReference type="PANTHER" id="PTHR43795">
    <property type="entry name" value="BIFUNCTIONAL ASPARTATE AMINOTRANSFERASE AND GLUTAMATE/ASPARTATE-PREPHENATE AMINOTRANSFERASE-RELATED"/>
    <property type="match status" value="1"/>
</dbReference>
<dbReference type="Gene3D" id="3.90.1150.10">
    <property type="entry name" value="Aspartate Aminotransferase, domain 1"/>
    <property type="match status" value="1"/>
</dbReference>
<dbReference type="GO" id="GO:0006520">
    <property type="term" value="P:amino acid metabolic process"/>
    <property type="evidence" value="ECO:0007669"/>
    <property type="project" value="TreeGrafter"/>
</dbReference>
<evidence type="ECO:0000313" key="5">
    <source>
        <dbReference type="Proteomes" id="UP000247233"/>
    </source>
</evidence>
<dbReference type="SUPFAM" id="SSF53383">
    <property type="entry name" value="PLP-dependent transferases"/>
    <property type="match status" value="1"/>
</dbReference>
<protein>
    <submittedName>
        <fullName evidence="4">PLP-dependent transferase</fullName>
    </submittedName>
</protein>
<dbReference type="STRING" id="1448321.A0A317X0V4"/>
<dbReference type="RefSeq" id="XP_025403965.1">
    <property type="nucleotide sequence ID" value="XM_025542017.1"/>
</dbReference>
<dbReference type="Pfam" id="PF00155">
    <property type="entry name" value="Aminotran_1_2"/>
    <property type="match status" value="1"/>
</dbReference>
<name>A0A317X0V4_9EURO</name>
<dbReference type="InterPro" id="IPR004838">
    <property type="entry name" value="NHTrfase_class1_PyrdxlP-BS"/>
</dbReference>
<dbReference type="PRINTS" id="PR00753">
    <property type="entry name" value="ACCSYNTHASE"/>
</dbReference>
<dbReference type="CDD" id="cd00609">
    <property type="entry name" value="AAT_like"/>
    <property type="match status" value="1"/>
</dbReference>
<sequence>MPNTILSQRARDVASASNNLMWDIMRNPWCPTTKPNGYVNVGVAENALMHDYLLDYINTELDLPAKYLTYNDGGIGSERLRRAVAGFLNKHLQPIQPITGDDVVITNGVSAAIEHVSWAFTDPGEGILLGRPYYGTFIPDMSLRPGAVVVPVEFGDCDPFSLPAVDRYEAALLEFQQKTGRKVRALMLCHPHNPLGRCYPRSTLVQLMRLCQKYHIHLISDEIYALSVWENTVDPQPAAVAFESALSINTSRLIDPSLVHVLWGMSKDFGANGLRIGAIVSQNNPALHLALKGASLYSYPSSVSEHLASLVLEDTFFTRRYIQLNQQKLSESYAFAVQHLRSQGIEYAPGAHAAFFLWVNLGLKYRKLHPVETAQMDGDAIAEKVMELLLRRKVFLATGALFGSECGGWFRIVFSHRREYLEEALWRIVLALNDV</sequence>
<proteinExistence type="inferred from homology"/>
<dbReference type="EMBL" id="MSFL01000001">
    <property type="protein sequence ID" value="PWY92226.1"/>
    <property type="molecule type" value="Genomic_DNA"/>
</dbReference>
<dbReference type="GeneID" id="37064254"/>
<keyword evidence="2" id="KW-0663">Pyridoxal phosphate</keyword>
<comment type="caution">
    <text evidence="4">The sequence shown here is derived from an EMBL/GenBank/DDBJ whole genome shotgun (WGS) entry which is preliminary data.</text>
</comment>
<feature type="domain" description="Aminotransferase class I/classII large" evidence="3">
    <location>
        <begin position="76"/>
        <end position="428"/>
    </location>
</feature>
<comment type="similarity">
    <text evidence="1">Belongs to the class-I pyridoxal-phosphate-dependent aminotransferase family.</text>
</comment>
<dbReference type="AlphaFoldDB" id="A0A317X0V4"/>
<dbReference type="GO" id="GO:0008483">
    <property type="term" value="F:transaminase activity"/>
    <property type="evidence" value="ECO:0007669"/>
    <property type="project" value="TreeGrafter"/>
</dbReference>
<dbReference type="InterPro" id="IPR015421">
    <property type="entry name" value="PyrdxlP-dep_Trfase_major"/>
</dbReference>
<dbReference type="PANTHER" id="PTHR43795:SF63">
    <property type="entry name" value="PUTATIVE (AFU_ORTHOLOGUE AFUA_4G00630)-RELATED"/>
    <property type="match status" value="1"/>
</dbReference>